<evidence type="ECO:0000256" key="4">
    <source>
        <dbReference type="ARBA" id="ARBA00022692"/>
    </source>
</evidence>
<keyword evidence="11" id="KW-1185">Reference proteome</keyword>
<accession>A0A937RIA4</accession>
<evidence type="ECO:0000256" key="1">
    <source>
        <dbReference type="ARBA" id="ARBA00004651"/>
    </source>
</evidence>
<feature type="transmembrane region" description="Helical" evidence="9">
    <location>
        <begin position="158"/>
        <end position="183"/>
    </location>
</feature>
<feature type="transmembrane region" description="Helical" evidence="9">
    <location>
        <begin position="384"/>
        <end position="406"/>
    </location>
</feature>
<evidence type="ECO:0000313" key="11">
    <source>
        <dbReference type="Proteomes" id="UP000604475"/>
    </source>
</evidence>
<evidence type="ECO:0000256" key="5">
    <source>
        <dbReference type="ARBA" id="ARBA00022989"/>
    </source>
</evidence>
<dbReference type="Pfam" id="PF09594">
    <property type="entry name" value="GT87"/>
    <property type="match status" value="1"/>
</dbReference>
<dbReference type="GO" id="GO:0016758">
    <property type="term" value="F:hexosyltransferase activity"/>
    <property type="evidence" value="ECO:0007669"/>
    <property type="project" value="InterPro"/>
</dbReference>
<feature type="transmembrane region" description="Helical" evidence="9">
    <location>
        <begin position="324"/>
        <end position="345"/>
    </location>
</feature>
<proteinExistence type="inferred from homology"/>
<feature type="transmembrane region" description="Helical" evidence="9">
    <location>
        <begin position="97"/>
        <end position="115"/>
    </location>
</feature>
<reference evidence="10" key="1">
    <citation type="submission" date="2020-12" db="EMBL/GenBank/DDBJ databases">
        <title>Genomic characterization of non-nitrogen-fixing Frankia strains.</title>
        <authorList>
            <person name="Carlos-Shanley C."/>
            <person name="Guerra T."/>
            <person name="Hahn D."/>
        </authorList>
    </citation>
    <scope>NUCLEOTIDE SEQUENCE</scope>
    <source>
        <strain evidence="10">CN6</strain>
    </source>
</reference>
<gene>
    <name evidence="10" type="ORF">I7412_26705</name>
</gene>
<evidence type="ECO:0000256" key="2">
    <source>
        <dbReference type="ARBA" id="ARBA00022475"/>
    </source>
</evidence>
<feature type="transmembrane region" description="Helical" evidence="9">
    <location>
        <begin position="195"/>
        <end position="218"/>
    </location>
</feature>
<evidence type="ECO:0000256" key="7">
    <source>
        <dbReference type="ARBA" id="ARBA00024033"/>
    </source>
</evidence>
<feature type="transmembrane region" description="Helical" evidence="9">
    <location>
        <begin position="12"/>
        <end position="34"/>
    </location>
</feature>
<comment type="subcellular location">
    <subcellularLocation>
        <location evidence="1">Cell membrane</location>
        <topology evidence="1">Multi-pass membrane protein</topology>
    </subcellularLocation>
</comment>
<comment type="similarity">
    <text evidence="7">Belongs to the glycosyltransferase 87 family.</text>
</comment>
<feature type="transmembrane region" description="Helical" evidence="9">
    <location>
        <begin position="351"/>
        <end position="372"/>
    </location>
</feature>
<feature type="transmembrane region" description="Helical" evidence="9">
    <location>
        <begin position="418"/>
        <end position="435"/>
    </location>
</feature>
<dbReference type="InterPro" id="IPR018584">
    <property type="entry name" value="GT87"/>
</dbReference>
<protein>
    <submittedName>
        <fullName evidence="10">DUF2029 domain-containing protein</fullName>
    </submittedName>
</protein>
<evidence type="ECO:0000256" key="3">
    <source>
        <dbReference type="ARBA" id="ARBA00022679"/>
    </source>
</evidence>
<dbReference type="AlphaFoldDB" id="A0A937RIA4"/>
<feature type="region of interest" description="Disordered" evidence="8">
    <location>
        <begin position="441"/>
        <end position="473"/>
    </location>
</feature>
<keyword evidence="2" id="KW-1003">Cell membrane</keyword>
<feature type="transmembrane region" description="Helical" evidence="9">
    <location>
        <begin position="68"/>
        <end position="90"/>
    </location>
</feature>
<dbReference type="EMBL" id="JAEACQ010000253">
    <property type="protein sequence ID" value="MBL7630687.1"/>
    <property type="molecule type" value="Genomic_DNA"/>
</dbReference>
<keyword evidence="3" id="KW-0808">Transferase</keyword>
<dbReference type="GO" id="GO:0005886">
    <property type="term" value="C:plasma membrane"/>
    <property type="evidence" value="ECO:0007669"/>
    <property type="project" value="UniProtKB-SubCell"/>
</dbReference>
<comment type="caution">
    <text evidence="10">The sequence shown here is derived from an EMBL/GenBank/DDBJ whole genome shotgun (WGS) entry which is preliminary data.</text>
</comment>
<evidence type="ECO:0000256" key="8">
    <source>
        <dbReference type="SAM" id="MobiDB-lite"/>
    </source>
</evidence>
<evidence type="ECO:0000256" key="9">
    <source>
        <dbReference type="SAM" id="Phobius"/>
    </source>
</evidence>
<dbReference type="Proteomes" id="UP000604475">
    <property type="component" value="Unassembled WGS sequence"/>
</dbReference>
<keyword evidence="4 9" id="KW-0812">Transmembrane</keyword>
<evidence type="ECO:0000313" key="10">
    <source>
        <dbReference type="EMBL" id="MBL7630687.1"/>
    </source>
</evidence>
<keyword evidence="6 9" id="KW-0472">Membrane</keyword>
<keyword evidence="5 9" id="KW-1133">Transmembrane helix</keyword>
<sequence>MGWARRLGRLVPAGWPVHGVPVVGALLVANWLVYVDPQAHYDVNVFLRAGDAVLGGRDPYPTPGTEEVYSGSAFVYPYLMAVLFVPLALLPSGGPELFVGLSTLAVLAGCGLAGARSWRVYALVPVASCAITGLQHGTLSPLLFAGSAMLWRLRDQPVPAGLVAALLAYSKLFLLPVALWLLVTGRYRATATCGAALVVLFAVTELVSPVGLGTYVGMLDALAREEAPDGLALTGLLLNAGLGPAASWAARAVAGGLLVACLLRSARPTAAPGGDDDGRDGPGGAAASWPGDERLMFAATVAAALLASPIVWSHYLLLLAAPLLVLNPGGDAAAAVATIASWLLVTPHLTTAARLAVTVAVLAALTAEPLAATTRGVASSRPSWRALAVGAGAVLATAAGWAAFWAASRARAAEGRVTGAHLTLLAALALLGWAAHRASGETYRSGTEKHGRPRRGPVGDPDHRGRAGQPVGD</sequence>
<organism evidence="10 11">
    <name type="scientific">Frankia nepalensis</name>
    <dbReference type="NCBI Taxonomy" id="1836974"/>
    <lineage>
        <taxon>Bacteria</taxon>
        <taxon>Bacillati</taxon>
        <taxon>Actinomycetota</taxon>
        <taxon>Actinomycetes</taxon>
        <taxon>Frankiales</taxon>
        <taxon>Frankiaceae</taxon>
        <taxon>Frankia</taxon>
    </lineage>
</organism>
<evidence type="ECO:0000256" key="6">
    <source>
        <dbReference type="ARBA" id="ARBA00023136"/>
    </source>
</evidence>
<feature type="transmembrane region" description="Helical" evidence="9">
    <location>
        <begin position="295"/>
        <end position="317"/>
    </location>
</feature>
<name>A0A937RIA4_9ACTN</name>